<dbReference type="AlphaFoldDB" id="A0A8B6XCH4"/>
<evidence type="ECO:0008006" key="3">
    <source>
        <dbReference type="Google" id="ProtNLM"/>
    </source>
</evidence>
<protein>
    <recommendedName>
        <fullName evidence="3">Phasin domain-containing protein</fullName>
    </recommendedName>
</protein>
<accession>A0A8B6XCH4</accession>
<name>A0A8B6XCH4_9BURK</name>
<dbReference type="RefSeq" id="WP_156924435.1">
    <property type="nucleotide sequence ID" value="NZ_AXWS01000014.1"/>
</dbReference>
<keyword evidence="1" id="KW-1185">Reference proteome</keyword>
<proteinExistence type="predicted"/>
<evidence type="ECO:0000313" key="2">
    <source>
        <dbReference type="RefSeq" id="WP_156924435.1"/>
    </source>
</evidence>
<organism evidence="1 2">
    <name type="scientific">Derxia gummosa DSM 723</name>
    <dbReference type="NCBI Taxonomy" id="1121388"/>
    <lineage>
        <taxon>Bacteria</taxon>
        <taxon>Pseudomonadati</taxon>
        <taxon>Pseudomonadota</taxon>
        <taxon>Betaproteobacteria</taxon>
        <taxon>Burkholderiales</taxon>
        <taxon>Alcaligenaceae</taxon>
        <taxon>Derxia</taxon>
    </lineage>
</organism>
<reference evidence="2" key="1">
    <citation type="submission" date="2025-08" db="UniProtKB">
        <authorList>
            <consortium name="RefSeq"/>
        </authorList>
    </citation>
    <scope>IDENTIFICATION</scope>
</reference>
<sequence length="231" mass="24215">MQQANPAPSLQAEAEAAVPAPLRRLVKFGQMVGQVGNRAVYDGALSAAVLPLRFDHKTWADLMQMQMAVLQRLQNQQRAFVEGVTAIAGEYEQLQQAKTLSKFVLQEYNVFAQFGALLANQMAAYAELMENVQVNYAYWAEQRLSAAGRVDGVEDDAAVAPQPAPGIEPAVGVIGKSAAHVEPLPAVGAATIGAPSEEGAASAPAVADAGAVSAEAVAAAPKRAARARKPR</sequence>
<dbReference type="Proteomes" id="UP000675920">
    <property type="component" value="Unplaced"/>
</dbReference>
<dbReference type="OrthoDB" id="8590719at2"/>
<evidence type="ECO:0000313" key="1">
    <source>
        <dbReference type="Proteomes" id="UP000675920"/>
    </source>
</evidence>